<keyword evidence="4" id="KW-0344">Guanine-nucleotide releasing factor</keyword>
<feature type="domain" description="GDPGP1-like C-terminal" evidence="9">
    <location>
        <begin position="264"/>
        <end position="399"/>
    </location>
</feature>
<evidence type="ECO:0000313" key="12">
    <source>
        <dbReference type="Proteomes" id="UP000323000"/>
    </source>
</evidence>
<evidence type="ECO:0000256" key="3">
    <source>
        <dbReference type="ARBA" id="ARBA00022490"/>
    </source>
</evidence>
<dbReference type="GO" id="GO:0005085">
    <property type="term" value="F:guanyl-nucleotide exchange factor activity"/>
    <property type="evidence" value="ECO:0007669"/>
    <property type="project" value="UniProtKB-KW"/>
</dbReference>
<dbReference type="GO" id="GO:0000166">
    <property type="term" value="F:nucleotide binding"/>
    <property type="evidence" value="ECO:0007669"/>
    <property type="project" value="UniProtKB-KW"/>
</dbReference>
<comment type="subcellular location">
    <subcellularLocation>
        <location evidence="1">Cytoplasm</location>
    </subcellularLocation>
</comment>
<accession>A0A5C7GUH3</accession>
<evidence type="ECO:0000256" key="5">
    <source>
        <dbReference type="ARBA" id="ARBA00022679"/>
    </source>
</evidence>
<evidence type="ECO:0000256" key="7">
    <source>
        <dbReference type="ARBA" id="ARBA00022741"/>
    </source>
</evidence>
<name>A0A5C7GUH3_9ROSI</name>
<dbReference type="GO" id="GO:0080048">
    <property type="term" value="F:GDP-D-glucose phosphorylase activity"/>
    <property type="evidence" value="ECO:0007669"/>
    <property type="project" value="InterPro"/>
</dbReference>
<dbReference type="InterPro" id="IPR026506">
    <property type="entry name" value="GDPGP"/>
</dbReference>
<dbReference type="GO" id="GO:0016787">
    <property type="term" value="F:hydrolase activity"/>
    <property type="evidence" value="ECO:0007669"/>
    <property type="project" value="UniProtKB-KW"/>
</dbReference>
<dbReference type="PANTHER" id="PTHR20884">
    <property type="entry name" value="GDP-D-GLUCOSE PHOSPHORYLASE 1"/>
    <property type="match status" value="1"/>
</dbReference>
<dbReference type="PANTHER" id="PTHR20884:SF9">
    <property type="entry name" value="OS12G0612100 PROTEIN"/>
    <property type="match status" value="1"/>
</dbReference>
<keyword evidence="5" id="KW-0808">Transferase</keyword>
<gene>
    <name evidence="11" type="ORF">EZV62_027423</name>
</gene>
<dbReference type="Pfam" id="PF26216">
    <property type="entry name" value="GDPGP1_C"/>
    <property type="match status" value="1"/>
</dbReference>
<keyword evidence="6" id="KW-0548">Nucleotidyltransferase</keyword>
<dbReference type="Pfam" id="PF26217">
    <property type="entry name" value="GDPGP1_N"/>
    <property type="match status" value="2"/>
</dbReference>
<keyword evidence="12" id="KW-1185">Reference proteome</keyword>
<dbReference type="OrthoDB" id="417175at2759"/>
<dbReference type="InterPro" id="IPR058866">
    <property type="entry name" value="GDPGP1_N"/>
</dbReference>
<keyword evidence="3" id="KW-0963">Cytoplasm</keyword>
<dbReference type="InterPro" id="IPR058865">
    <property type="entry name" value="GDPGP1_C"/>
</dbReference>
<feature type="domain" description="GDPGP1-like N-terminal" evidence="10">
    <location>
        <begin position="64"/>
        <end position="169"/>
    </location>
</feature>
<keyword evidence="8" id="KW-0378">Hydrolase</keyword>
<evidence type="ECO:0000256" key="8">
    <source>
        <dbReference type="ARBA" id="ARBA00022801"/>
    </source>
</evidence>
<keyword evidence="7" id="KW-0547">Nucleotide-binding</keyword>
<evidence type="ECO:0000313" key="11">
    <source>
        <dbReference type="EMBL" id="TXG48129.1"/>
    </source>
</evidence>
<dbReference type="GO" id="GO:0006006">
    <property type="term" value="P:glucose metabolic process"/>
    <property type="evidence" value="ECO:0007669"/>
    <property type="project" value="TreeGrafter"/>
</dbReference>
<evidence type="ECO:0000256" key="6">
    <source>
        <dbReference type="ARBA" id="ARBA00022695"/>
    </source>
</evidence>
<evidence type="ECO:0000259" key="10">
    <source>
        <dbReference type="Pfam" id="PF26217"/>
    </source>
</evidence>
<evidence type="ECO:0000256" key="1">
    <source>
        <dbReference type="ARBA" id="ARBA00004496"/>
    </source>
</evidence>
<evidence type="ECO:0000259" key="9">
    <source>
        <dbReference type="Pfam" id="PF26216"/>
    </source>
</evidence>
<dbReference type="Proteomes" id="UP000323000">
    <property type="component" value="Chromosome 13"/>
</dbReference>
<evidence type="ECO:0000256" key="4">
    <source>
        <dbReference type="ARBA" id="ARBA00022658"/>
    </source>
</evidence>
<feature type="domain" description="GDPGP1-like N-terminal" evidence="10">
    <location>
        <begin position="198"/>
        <end position="257"/>
    </location>
</feature>
<comment type="similarity">
    <text evidence="2">Belongs to the GDPGP1 family.</text>
</comment>
<dbReference type="GO" id="GO:0005737">
    <property type="term" value="C:cytoplasm"/>
    <property type="evidence" value="ECO:0007669"/>
    <property type="project" value="UniProtKB-SubCell"/>
</dbReference>
<sequence length="402" mass="46043">MVTIRKFERNQFLSKFETSEQLKCSLFSFQGIKTPIYYMGSQSLVDNTAVGGLSKIPEEEQSLLDALLLSQWEERMWKGRFRYDVTTSEIKVISGRRKFLAQLNEGWNMDYLPKAEDNKICQQIDPFIFHCMNHDEELLFCVASSEKTNSEIIPEATVPNGAILIIINVRLSGVIVSVSSVMDGIYYQYCEISWQMATPAEYGHVFLVPWGSNRLYQFDVVSLEMMLRVSVETNNPSFHLFYDSSSPAASHLYFQACYFPDHLPVELMPVDTFFADGRTGTHISTVMDYPIKALLFECTYNIKMMVEVMSETCSYLQEKNIPYSILISDCGKKTFLFLQTLATSCKLSAWECSGYFLFRSRSEFDQVTEDAMRKHLNAVSLDNESFQTVQQLCFSIASKLAD</sequence>
<protein>
    <submittedName>
        <fullName evidence="11">Uncharacterized protein</fullName>
    </submittedName>
</protein>
<evidence type="ECO:0000256" key="2">
    <source>
        <dbReference type="ARBA" id="ARBA00006451"/>
    </source>
</evidence>
<comment type="caution">
    <text evidence="11">The sequence shown here is derived from an EMBL/GenBank/DDBJ whole genome shotgun (WGS) entry which is preliminary data.</text>
</comment>
<dbReference type="AlphaFoldDB" id="A0A5C7GUH3"/>
<proteinExistence type="inferred from homology"/>
<organism evidence="11 12">
    <name type="scientific">Acer yangbiense</name>
    <dbReference type="NCBI Taxonomy" id="1000413"/>
    <lineage>
        <taxon>Eukaryota</taxon>
        <taxon>Viridiplantae</taxon>
        <taxon>Streptophyta</taxon>
        <taxon>Embryophyta</taxon>
        <taxon>Tracheophyta</taxon>
        <taxon>Spermatophyta</taxon>
        <taxon>Magnoliopsida</taxon>
        <taxon>eudicotyledons</taxon>
        <taxon>Gunneridae</taxon>
        <taxon>Pentapetalae</taxon>
        <taxon>rosids</taxon>
        <taxon>malvids</taxon>
        <taxon>Sapindales</taxon>
        <taxon>Sapindaceae</taxon>
        <taxon>Hippocastanoideae</taxon>
        <taxon>Acereae</taxon>
        <taxon>Acer</taxon>
    </lineage>
</organism>
<reference evidence="12" key="1">
    <citation type="journal article" date="2019" name="Gigascience">
        <title>De novo genome assembly of the endangered Acer yangbiense, a plant species with extremely small populations endemic to Yunnan Province, China.</title>
        <authorList>
            <person name="Yang J."/>
            <person name="Wariss H.M."/>
            <person name="Tao L."/>
            <person name="Zhang R."/>
            <person name="Yun Q."/>
            <person name="Hollingsworth P."/>
            <person name="Dao Z."/>
            <person name="Luo G."/>
            <person name="Guo H."/>
            <person name="Ma Y."/>
            <person name="Sun W."/>
        </authorList>
    </citation>
    <scope>NUCLEOTIDE SEQUENCE [LARGE SCALE GENOMIC DNA]</scope>
    <source>
        <strain evidence="12">cv. Malutang</strain>
    </source>
</reference>
<dbReference type="EMBL" id="VAHF01000013">
    <property type="protein sequence ID" value="TXG48129.1"/>
    <property type="molecule type" value="Genomic_DNA"/>
</dbReference>